<dbReference type="InterPro" id="IPR050266">
    <property type="entry name" value="AB_hydrolase_sf"/>
</dbReference>
<feature type="transmembrane region" description="Helical" evidence="3">
    <location>
        <begin position="77"/>
        <end position="99"/>
    </location>
</feature>
<dbReference type="InterPro" id="IPR002410">
    <property type="entry name" value="Peptidase_S33"/>
</dbReference>
<dbReference type="PRINTS" id="PR00793">
    <property type="entry name" value="PROAMNOPTASE"/>
</dbReference>
<reference evidence="5 6" key="1">
    <citation type="submission" date="2018-03" db="EMBL/GenBank/DDBJ databases">
        <title>Genomic Encyclopedia of Type Strains, Phase III (KMG-III): the genomes of soil and plant-associated and newly described type strains.</title>
        <authorList>
            <person name="Whitman W."/>
        </authorList>
    </citation>
    <scope>NUCLEOTIDE SEQUENCE [LARGE SCALE GENOMIC DNA]</scope>
    <source>
        <strain evidence="5 6">CGMCC 4.7067</strain>
    </source>
</reference>
<dbReference type="AlphaFoldDB" id="A0A2T0UP58"/>
<keyword evidence="3" id="KW-0812">Transmembrane</keyword>
<protein>
    <submittedName>
        <fullName evidence="5">Proline iminopeptidase</fullName>
    </submittedName>
</protein>
<accession>A0A2T0UP58</accession>
<proteinExistence type="inferred from homology"/>
<gene>
    <name evidence="5" type="ORF">B0I28_103186</name>
</gene>
<feature type="domain" description="AB hydrolase-1" evidence="4">
    <location>
        <begin position="139"/>
        <end position="256"/>
    </location>
</feature>
<dbReference type="PANTHER" id="PTHR43798:SF33">
    <property type="entry name" value="HYDROLASE, PUTATIVE (AFU_ORTHOLOGUE AFUA_2G14860)-RELATED"/>
    <property type="match status" value="1"/>
</dbReference>
<dbReference type="Gene3D" id="3.40.50.1820">
    <property type="entry name" value="alpha/beta hydrolase"/>
    <property type="match status" value="1"/>
</dbReference>
<evidence type="ECO:0000256" key="1">
    <source>
        <dbReference type="ARBA" id="ARBA00010088"/>
    </source>
</evidence>
<dbReference type="OrthoDB" id="9796770at2"/>
<evidence type="ECO:0000259" key="4">
    <source>
        <dbReference type="Pfam" id="PF00561"/>
    </source>
</evidence>
<dbReference type="SUPFAM" id="SSF53474">
    <property type="entry name" value="alpha/beta-Hydrolases"/>
    <property type="match status" value="1"/>
</dbReference>
<dbReference type="PANTHER" id="PTHR43798">
    <property type="entry name" value="MONOACYLGLYCEROL LIPASE"/>
    <property type="match status" value="1"/>
</dbReference>
<organism evidence="5 6">
    <name type="scientific">Glycomyces artemisiae</name>
    <dbReference type="NCBI Taxonomy" id="1076443"/>
    <lineage>
        <taxon>Bacteria</taxon>
        <taxon>Bacillati</taxon>
        <taxon>Actinomycetota</taxon>
        <taxon>Actinomycetes</taxon>
        <taxon>Glycomycetales</taxon>
        <taxon>Glycomycetaceae</taxon>
        <taxon>Glycomyces</taxon>
    </lineage>
</organism>
<dbReference type="InterPro" id="IPR000073">
    <property type="entry name" value="AB_hydrolase_1"/>
</dbReference>
<dbReference type="PRINTS" id="PR00111">
    <property type="entry name" value="ABHYDROLASE"/>
</dbReference>
<comment type="caution">
    <text evidence="5">The sequence shown here is derived from an EMBL/GenBank/DDBJ whole genome shotgun (WGS) entry which is preliminary data.</text>
</comment>
<evidence type="ECO:0000256" key="2">
    <source>
        <dbReference type="ARBA" id="ARBA00022801"/>
    </source>
</evidence>
<sequence>MNHATSHRPWRIAAAVVLIGLGLVLAPSLAVLVFLAGATLTASMPLLTAAALIVLTAVAWTLTWTAGRLAFPARRRLAAAVLALALTAAAGAAAATTLFRPLDIDPPAGTPAGEYWDLPTGSRIAYDHVPAAGEARNQTVVRLHGGPGTPGDGPDDLDRALAAAGFDVYVYDQAGSGRSERLDPADYTVARQVADLEAIRGEIGADRLVLIGGSWGGTLAAAYAAAHPDHVDRLVFTSPGALWAPEWEGQDEGDLWDRLTPEQNREMTEFESSGGVRLLTWSLLMEDNPDAARALIPDAEIDAVFARLLSIVGSATSCEPGGAIDIPDAVPGFYANQLIAADQLRTPDPRPALAELDAPALVLRGECDYKRWEITREYRDAIPGAELVYFEGAGHSIETDRPDLYIDTVTAFLTGAELPLPAYTGDADPAA</sequence>
<dbReference type="Proteomes" id="UP000238176">
    <property type="component" value="Unassembled WGS sequence"/>
</dbReference>
<keyword evidence="3" id="KW-1133">Transmembrane helix</keyword>
<feature type="transmembrane region" description="Helical" evidence="3">
    <location>
        <begin position="42"/>
        <end position="65"/>
    </location>
</feature>
<evidence type="ECO:0000256" key="3">
    <source>
        <dbReference type="SAM" id="Phobius"/>
    </source>
</evidence>
<keyword evidence="3" id="KW-0472">Membrane</keyword>
<evidence type="ECO:0000313" key="6">
    <source>
        <dbReference type="Proteomes" id="UP000238176"/>
    </source>
</evidence>
<comment type="similarity">
    <text evidence="1">Belongs to the peptidase S33 family.</text>
</comment>
<dbReference type="Pfam" id="PF00561">
    <property type="entry name" value="Abhydrolase_1"/>
    <property type="match status" value="1"/>
</dbReference>
<dbReference type="GO" id="GO:0016020">
    <property type="term" value="C:membrane"/>
    <property type="evidence" value="ECO:0007669"/>
    <property type="project" value="TreeGrafter"/>
</dbReference>
<dbReference type="RefSeq" id="WP_106363627.1">
    <property type="nucleotide sequence ID" value="NZ_PVTJ01000003.1"/>
</dbReference>
<feature type="transmembrane region" description="Helical" evidence="3">
    <location>
        <begin position="12"/>
        <end position="36"/>
    </location>
</feature>
<keyword evidence="2" id="KW-0378">Hydrolase</keyword>
<name>A0A2T0UP58_9ACTN</name>
<dbReference type="GO" id="GO:0004177">
    <property type="term" value="F:aminopeptidase activity"/>
    <property type="evidence" value="ECO:0007669"/>
    <property type="project" value="UniProtKB-EC"/>
</dbReference>
<evidence type="ECO:0000313" key="5">
    <source>
        <dbReference type="EMBL" id="PRY59712.1"/>
    </source>
</evidence>
<dbReference type="InterPro" id="IPR029058">
    <property type="entry name" value="AB_hydrolase_fold"/>
</dbReference>
<keyword evidence="6" id="KW-1185">Reference proteome</keyword>
<dbReference type="GO" id="GO:0006508">
    <property type="term" value="P:proteolysis"/>
    <property type="evidence" value="ECO:0007669"/>
    <property type="project" value="InterPro"/>
</dbReference>
<dbReference type="EMBL" id="PVTJ01000003">
    <property type="protein sequence ID" value="PRY59712.1"/>
    <property type="molecule type" value="Genomic_DNA"/>
</dbReference>